<organism evidence="2 3">
    <name type="scientific">Serendipita vermifera MAFF 305830</name>
    <dbReference type="NCBI Taxonomy" id="933852"/>
    <lineage>
        <taxon>Eukaryota</taxon>
        <taxon>Fungi</taxon>
        <taxon>Dikarya</taxon>
        <taxon>Basidiomycota</taxon>
        <taxon>Agaricomycotina</taxon>
        <taxon>Agaricomycetes</taxon>
        <taxon>Sebacinales</taxon>
        <taxon>Serendipitaceae</taxon>
        <taxon>Serendipita</taxon>
    </lineage>
</organism>
<evidence type="ECO:0000256" key="1">
    <source>
        <dbReference type="SAM" id="MobiDB-lite"/>
    </source>
</evidence>
<feature type="compositionally biased region" description="Low complexity" evidence="1">
    <location>
        <begin position="317"/>
        <end position="332"/>
    </location>
</feature>
<evidence type="ECO:0000313" key="2">
    <source>
        <dbReference type="EMBL" id="KIM31298.1"/>
    </source>
</evidence>
<sequence length="1095" mass="122084">MAFDASPPIISKYTRQMNNIESRPRTPVTESLEESSLAAWWNIDKTMNLPNNLTPFRKQRYEPLKWANAHLLLDEDGAEFLADDPFATPAPPKRLSIDTRRPSSSRKRISNAASSHRRASRSSVGSHKELTLADLTPRSRRISGVRAKNGGTQRPRTSEGRADPKPLRLSFNGPPFALSPRQDLEVIQEHQSPAPLLPAFRPVTPERVVEPPSPARNQRVSPKKIATRTPTQPLQLESRPNSTRDGAKQKRKSRGSIPVAPPVQNDSSDDEELHKSIPGAFDFVSSELFKPQLPISVPQKKVPRKSNQPQEVTLSKSTSSTSIAPAPTSIIPTTATNGLASMLAEYGSSLIGVFNPTVDQPTTQQQDKPQPPSRISRKLSDVSTKRPVAKDVPKHTVPTGTQKKGPPSPTRRPESNPSSKLPTRLPSKLQNPSQITRKPSIIQHTATRTEVALAPTTSVALQDVDHPNPQPSRQQEAVVLPVVDEATKRRRHSRSRPSSTIQPKVSDPLREEQSSAIAVHHDHNAKFPHINIPTRNLASHSSPAVPSAPLPVEQPRPRSRAAPILPRSPSPQRMQVDIASPIKAPSPVKARPSISAPRSTATNPAIGHVDQTLKPILKKRALEASPGKHRAEERAMKRQKISEIKRDDRVLARPPQTVTSITSMTKAKEASEKATRGEEEVTMRERSRGRKAKMELAPRKQARSRSRVNGEVPAVVPLILPTAEVSPPIRGHMRSHSRGRDATPSRGARSRSRSRVGLRNPSVHDDLRANVEEDVFGTVMENSLEVVAASQTLANEIAPLAILESISPVRTKQQPDLVKPRRDQVRPGNYRQGHTRVLQPSAVHNSPTRAHSPIHTVSSKTTSVAPVSRERRLDQAEYTHTTQTTHRPQYRSERDEGEECRLTIPFSPKAYMRPQQRERGYPEPQLRREREAPKKHALNQRQKQPFRRTNQREMPPVAAALLAKLAGVEAGLNQGSRKAAPTARTTHSFASQPFTFRSELRPMLGKEGAAIADQALKEQFEFRRSLWEQRSLEASQESESFQGGVLRPTSRQEERRFFATEVRAIERETRRDVGKRRDDRFERNHVPMDRGYRAW</sequence>
<feature type="region of interest" description="Disordered" evidence="1">
    <location>
        <begin position="486"/>
        <end position="514"/>
    </location>
</feature>
<feature type="region of interest" description="Disordered" evidence="1">
    <location>
        <begin position="533"/>
        <end position="605"/>
    </location>
</feature>
<dbReference type="AlphaFoldDB" id="A0A0C2WYX9"/>
<name>A0A0C2WYX9_SERVB</name>
<feature type="region of interest" description="Disordered" evidence="1">
    <location>
        <begin position="462"/>
        <end position="481"/>
    </location>
</feature>
<feature type="compositionally biased region" description="Polar residues" evidence="1">
    <location>
        <begin position="878"/>
        <end position="887"/>
    </location>
</feature>
<feature type="region of interest" description="Disordered" evidence="1">
    <location>
        <begin position="662"/>
        <end position="708"/>
    </location>
</feature>
<feature type="region of interest" description="Disordered" evidence="1">
    <location>
        <begin position="813"/>
        <end position="951"/>
    </location>
</feature>
<feature type="compositionally biased region" description="Basic and acidic residues" evidence="1">
    <location>
        <begin position="868"/>
        <end position="877"/>
    </location>
</feature>
<accession>A0A0C2WYX9</accession>
<feature type="region of interest" description="Disordered" evidence="1">
    <location>
        <begin position="83"/>
        <end position="177"/>
    </location>
</feature>
<feature type="compositionally biased region" description="Basic and acidic residues" evidence="1">
    <location>
        <begin position="156"/>
        <end position="166"/>
    </location>
</feature>
<feature type="compositionally biased region" description="Basic and acidic residues" evidence="1">
    <location>
        <begin position="378"/>
        <end position="394"/>
    </location>
</feature>
<gene>
    <name evidence="2" type="ORF">M408DRAFT_21358</name>
</gene>
<protein>
    <submittedName>
        <fullName evidence="2">Uncharacterized protein</fullName>
    </submittedName>
</protein>
<feature type="compositionally biased region" description="Basic residues" evidence="1">
    <location>
        <begin position="103"/>
        <end position="120"/>
    </location>
</feature>
<keyword evidence="3" id="KW-1185">Reference proteome</keyword>
<dbReference type="Proteomes" id="UP000054097">
    <property type="component" value="Unassembled WGS sequence"/>
</dbReference>
<reference evidence="2 3" key="1">
    <citation type="submission" date="2014-04" db="EMBL/GenBank/DDBJ databases">
        <authorList>
            <consortium name="DOE Joint Genome Institute"/>
            <person name="Kuo A."/>
            <person name="Zuccaro A."/>
            <person name="Kohler A."/>
            <person name="Nagy L.G."/>
            <person name="Floudas D."/>
            <person name="Copeland A."/>
            <person name="Barry K.W."/>
            <person name="Cichocki N."/>
            <person name="Veneault-Fourrey C."/>
            <person name="LaButti K."/>
            <person name="Lindquist E.A."/>
            <person name="Lipzen A."/>
            <person name="Lundell T."/>
            <person name="Morin E."/>
            <person name="Murat C."/>
            <person name="Sun H."/>
            <person name="Tunlid A."/>
            <person name="Henrissat B."/>
            <person name="Grigoriev I.V."/>
            <person name="Hibbett D.S."/>
            <person name="Martin F."/>
            <person name="Nordberg H.P."/>
            <person name="Cantor M.N."/>
            <person name="Hua S.X."/>
        </authorList>
    </citation>
    <scope>NUCLEOTIDE SEQUENCE [LARGE SCALE GENOMIC DNA]</scope>
    <source>
        <strain evidence="2 3">MAFF 305830</strain>
    </source>
</reference>
<dbReference type="EMBL" id="KN824282">
    <property type="protein sequence ID" value="KIM31298.1"/>
    <property type="molecule type" value="Genomic_DNA"/>
</dbReference>
<feature type="compositionally biased region" description="Basic and acidic residues" evidence="1">
    <location>
        <begin position="915"/>
        <end position="934"/>
    </location>
</feature>
<feature type="region of interest" description="Disordered" evidence="1">
    <location>
        <begin position="193"/>
        <end position="274"/>
    </location>
</feature>
<feature type="compositionally biased region" description="Polar residues" evidence="1">
    <location>
        <begin position="428"/>
        <end position="441"/>
    </location>
</feature>
<feature type="region of interest" description="Disordered" evidence="1">
    <location>
        <begin position="295"/>
        <end position="332"/>
    </location>
</feature>
<dbReference type="OrthoDB" id="3263684at2759"/>
<feature type="compositionally biased region" description="Polar residues" evidence="1">
    <location>
        <begin position="305"/>
        <end position="316"/>
    </location>
</feature>
<feature type="compositionally biased region" description="Low complexity" evidence="1">
    <location>
        <begin position="356"/>
        <end position="368"/>
    </location>
</feature>
<feature type="compositionally biased region" description="Polar residues" evidence="1">
    <location>
        <begin position="842"/>
        <end position="865"/>
    </location>
</feature>
<proteinExistence type="predicted"/>
<reference evidence="3" key="2">
    <citation type="submission" date="2015-01" db="EMBL/GenBank/DDBJ databases">
        <title>Evolutionary Origins and Diversification of the Mycorrhizal Mutualists.</title>
        <authorList>
            <consortium name="DOE Joint Genome Institute"/>
            <consortium name="Mycorrhizal Genomics Consortium"/>
            <person name="Kohler A."/>
            <person name="Kuo A."/>
            <person name="Nagy L.G."/>
            <person name="Floudas D."/>
            <person name="Copeland A."/>
            <person name="Barry K.W."/>
            <person name="Cichocki N."/>
            <person name="Veneault-Fourrey C."/>
            <person name="LaButti K."/>
            <person name="Lindquist E.A."/>
            <person name="Lipzen A."/>
            <person name="Lundell T."/>
            <person name="Morin E."/>
            <person name="Murat C."/>
            <person name="Riley R."/>
            <person name="Ohm R."/>
            <person name="Sun H."/>
            <person name="Tunlid A."/>
            <person name="Henrissat B."/>
            <person name="Grigoriev I.V."/>
            <person name="Hibbett D.S."/>
            <person name="Martin F."/>
        </authorList>
    </citation>
    <scope>NUCLEOTIDE SEQUENCE [LARGE SCALE GENOMIC DNA]</scope>
    <source>
        <strain evidence="3">MAFF 305830</strain>
    </source>
</reference>
<feature type="region of interest" description="Disordered" evidence="1">
    <location>
        <begin position="726"/>
        <end position="762"/>
    </location>
</feature>
<dbReference type="HOGENOM" id="CLU_304216_0_0_1"/>
<feature type="region of interest" description="Disordered" evidence="1">
    <location>
        <begin position="355"/>
        <end position="441"/>
    </location>
</feature>
<feature type="compositionally biased region" description="Basic and acidic residues" evidence="1">
    <location>
        <begin position="666"/>
        <end position="698"/>
    </location>
</feature>
<evidence type="ECO:0000313" key="3">
    <source>
        <dbReference type="Proteomes" id="UP000054097"/>
    </source>
</evidence>
<feature type="compositionally biased region" description="Polar residues" evidence="1">
    <location>
        <begin position="228"/>
        <end position="244"/>
    </location>
</feature>